<dbReference type="GO" id="GO:0070403">
    <property type="term" value="F:NAD+ binding"/>
    <property type="evidence" value="ECO:0007669"/>
    <property type="project" value="InterPro"/>
</dbReference>
<dbReference type="PROSITE" id="PS51176">
    <property type="entry name" value="PDH_ADH"/>
    <property type="match status" value="1"/>
</dbReference>
<dbReference type="InterPro" id="IPR036690">
    <property type="entry name" value="Fdx_antiC-bd_sf"/>
</dbReference>
<protein>
    <submittedName>
        <fullName evidence="3">Prephenate dehydrogenase/arogenate dehydrogenase family protein</fullName>
    </submittedName>
</protein>
<feature type="domain" description="Prephenate/arogenate dehydrogenase" evidence="2">
    <location>
        <begin position="1"/>
        <end position="264"/>
    </location>
</feature>
<dbReference type="Gene3D" id="3.40.50.720">
    <property type="entry name" value="NAD(P)-binding Rossmann-like Domain"/>
    <property type="match status" value="1"/>
</dbReference>
<dbReference type="EMBL" id="RKLV01000002">
    <property type="protein sequence ID" value="MCX2818305.1"/>
    <property type="molecule type" value="Genomic_DNA"/>
</dbReference>
<dbReference type="InterPro" id="IPR003099">
    <property type="entry name" value="Prephen_DH"/>
</dbReference>
<evidence type="ECO:0000313" key="4">
    <source>
        <dbReference type="Proteomes" id="UP001149411"/>
    </source>
</evidence>
<sequence>MDILVVGGAGAMGDWFVGFFRERGWSVDVSDPDADESVPVERAGEYDVVVVAVPIEATADVIEDVVTYMDDGLLMDVTSVKREPVEAMRQAPDGVEILGTHPMFGPSVRSMRGQTVILVRERNGSVSERVVETFRDAGANVQEATAREHDEMMSVVQGLTHFSLISIGGALERLDFEVEESRRFMSPVYEIVLDFVGRVLDQNPELYAEIQSNQPVGEVHDALIRSAEELRASVEEDDIDGFVDRMLDAARGYGDTKSALRRSDKLIEANVRGYEELHASVGEERVLRHVYSGNVHVGVVRDVRGRKVSLDEDGETVELKTENVELLSRDEAREWKEESLSRQERDVSAAFPATLDEDVLEDVTASSHDDVLGSEVIDVYDGKAVPDGWTSYTVRLELLEDGEVDGAVEAVAETLEGMGGEVR</sequence>
<dbReference type="SUPFAM" id="SSF54991">
    <property type="entry name" value="Anticodon-binding domain of PheRS"/>
    <property type="match status" value="1"/>
</dbReference>
<dbReference type="AlphaFoldDB" id="A0A9Q4C3J2"/>
<dbReference type="GO" id="GO:0006571">
    <property type="term" value="P:tyrosine biosynthetic process"/>
    <property type="evidence" value="ECO:0007669"/>
    <property type="project" value="InterPro"/>
</dbReference>
<dbReference type="RefSeq" id="WP_266086068.1">
    <property type="nucleotide sequence ID" value="NZ_RKLV01000002.1"/>
</dbReference>
<name>A0A9Q4C3J2_9EURY</name>
<dbReference type="Gene3D" id="1.10.3660.10">
    <property type="entry name" value="6-phosphogluconate dehydrogenase C-terminal like domain"/>
    <property type="match status" value="1"/>
</dbReference>
<comment type="caution">
    <text evidence="3">The sequence shown here is derived from an EMBL/GenBank/DDBJ whole genome shotgun (WGS) entry which is preliminary data.</text>
</comment>
<keyword evidence="1" id="KW-0560">Oxidoreductase</keyword>
<evidence type="ECO:0000259" key="2">
    <source>
        <dbReference type="PROSITE" id="PS51176"/>
    </source>
</evidence>
<dbReference type="PANTHER" id="PTHR21363:SF0">
    <property type="entry name" value="PREPHENATE DEHYDROGENASE [NADP(+)]"/>
    <property type="match status" value="1"/>
</dbReference>
<dbReference type="InterPro" id="IPR036291">
    <property type="entry name" value="NAD(P)-bd_dom_sf"/>
</dbReference>
<dbReference type="GO" id="GO:0004665">
    <property type="term" value="F:prephenate dehydrogenase (NADP+) activity"/>
    <property type="evidence" value="ECO:0007669"/>
    <property type="project" value="InterPro"/>
</dbReference>
<dbReference type="InterPro" id="IPR046825">
    <property type="entry name" value="PDH_C"/>
</dbReference>
<dbReference type="SUPFAM" id="SSF51735">
    <property type="entry name" value="NAD(P)-binding Rossmann-fold domains"/>
    <property type="match status" value="1"/>
</dbReference>
<organism evidence="3 4">
    <name type="scientific">Halorutilus salinus</name>
    <dbReference type="NCBI Taxonomy" id="2487751"/>
    <lineage>
        <taxon>Archaea</taxon>
        <taxon>Methanobacteriati</taxon>
        <taxon>Methanobacteriota</taxon>
        <taxon>Stenosarchaea group</taxon>
        <taxon>Halobacteria</taxon>
        <taxon>Halorutilales</taxon>
        <taxon>Halorutilaceae</taxon>
        <taxon>Halorutilus</taxon>
    </lineage>
</organism>
<keyword evidence="4" id="KW-1185">Reference proteome</keyword>
<proteinExistence type="predicted"/>
<evidence type="ECO:0000313" key="3">
    <source>
        <dbReference type="EMBL" id="MCX2818305.1"/>
    </source>
</evidence>
<dbReference type="InterPro" id="IPR046826">
    <property type="entry name" value="PDH_N"/>
</dbReference>
<gene>
    <name evidence="3" type="ORF">EGH25_02925</name>
</gene>
<dbReference type="Pfam" id="PF02153">
    <property type="entry name" value="PDH_N"/>
    <property type="match status" value="1"/>
</dbReference>
<dbReference type="InterPro" id="IPR008927">
    <property type="entry name" value="6-PGluconate_DH-like_C_sf"/>
</dbReference>
<dbReference type="Pfam" id="PF20463">
    <property type="entry name" value="PDH_C"/>
    <property type="match status" value="1"/>
</dbReference>
<dbReference type="SMART" id="SM00896">
    <property type="entry name" value="FDX-ACB"/>
    <property type="match status" value="1"/>
</dbReference>
<dbReference type="InterPro" id="IPR005121">
    <property type="entry name" value="Fdx_antiC-bd"/>
</dbReference>
<dbReference type="PANTHER" id="PTHR21363">
    <property type="entry name" value="PREPHENATE DEHYDROGENASE"/>
    <property type="match status" value="1"/>
</dbReference>
<dbReference type="InterPro" id="IPR050812">
    <property type="entry name" value="Preph/Arog_dehydrog"/>
</dbReference>
<evidence type="ECO:0000256" key="1">
    <source>
        <dbReference type="ARBA" id="ARBA00023002"/>
    </source>
</evidence>
<dbReference type="Proteomes" id="UP001149411">
    <property type="component" value="Unassembled WGS sequence"/>
</dbReference>
<reference evidence="3" key="1">
    <citation type="submission" date="2022-09" db="EMBL/GenBank/DDBJ databases">
        <title>Haloadaptaus new haloarchaeum isolated from saline soil.</title>
        <authorList>
            <person name="Duran-Viseras A."/>
            <person name="Sanchez-Porro C."/>
            <person name="Ventosa A."/>
        </authorList>
    </citation>
    <scope>NUCLEOTIDE SEQUENCE</scope>
    <source>
        <strain evidence="3">F3-133</strain>
    </source>
</reference>
<dbReference type="GO" id="GO:0008977">
    <property type="term" value="F:prephenate dehydrogenase (NAD+) activity"/>
    <property type="evidence" value="ECO:0007669"/>
    <property type="project" value="InterPro"/>
</dbReference>
<dbReference type="SUPFAM" id="SSF48179">
    <property type="entry name" value="6-phosphogluconate dehydrogenase C-terminal domain-like"/>
    <property type="match status" value="1"/>
</dbReference>
<accession>A0A9Q4C3J2</accession>